<comment type="catalytic activity">
    <reaction evidence="4">
        <text>a purine D-ribonucleoside + phosphate = a purine nucleobase + alpha-D-ribose 1-phosphate</text>
        <dbReference type="Rhea" id="RHEA:19805"/>
        <dbReference type="ChEBI" id="CHEBI:26386"/>
        <dbReference type="ChEBI" id="CHEBI:43474"/>
        <dbReference type="ChEBI" id="CHEBI:57720"/>
        <dbReference type="ChEBI" id="CHEBI:142355"/>
        <dbReference type="EC" id="2.4.2.1"/>
    </reaction>
</comment>
<comment type="caution">
    <text evidence="6">The sequence shown here is derived from an EMBL/GenBank/DDBJ whole genome shotgun (WGS) entry which is preliminary data.</text>
</comment>
<dbReference type="Pfam" id="PF01048">
    <property type="entry name" value="PNP_UDP_1"/>
    <property type="match status" value="1"/>
</dbReference>
<keyword evidence="2 4" id="KW-0808">Transferase</keyword>
<comment type="similarity">
    <text evidence="4">Belongs to the PNP/UDP phosphorylase family.</text>
</comment>
<accession>A0ABV1G891</accession>
<evidence type="ECO:0000256" key="1">
    <source>
        <dbReference type="ARBA" id="ARBA00022676"/>
    </source>
</evidence>
<dbReference type="RefSeq" id="WP_349136362.1">
    <property type="nucleotide sequence ID" value="NZ_JBBMFF010000241.1"/>
</dbReference>
<dbReference type="InterPro" id="IPR035994">
    <property type="entry name" value="Nucleoside_phosphorylase_sf"/>
</dbReference>
<dbReference type="SUPFAM" id="SSF53167">
    <property type="entry name" value="Purine and uridine phosphorylases"/>
    <property type="match status" value="1"/>
</dbReference>
<evidence type="ECO:0000259" key="5">
    <source>
        <dbReference type="Pfam" id="PF01048"/>
    </source>
</evidence>
<comment type="catalytic activity">
    <reaction evidence="4">
        <text>a purine 2'-deoxy-D-ribonucleoside + phosphate = a purine nucleobase + 2-deoxy-alpha-D-ribose 1-phosphate</text>
        <dbReference type="Rhea" id="RHEA:36431"/>
        <dbReference type="ChEBI" id="CHEBI:26386"/>
        <dbReference type="ChEBI" id="CHEBI:43474"/>
        <dbReference type="ChEBI" id="CHEBI:57259"/>
        <dbReference type="ChEBI" id="CHEBI:142361"/>
        <dbReference type="EC" id="2.4.2.1"/>
    </reaction>
</comment>
<evidence type="ECO:0000256" key="3">
    <source>
        <dbReference type="ARBA" id="ARBA00048447"/>
    </source>
</evidence>
<evidence type="ECO:0000313" key="6">
    <source>
        <dbReference type="EMBL" id="MEQ2511627.1"/>
    </source>
</evidence>
<dbReference type="GO" id="GO:0004731">
    <property type="term" value="F:purine-nucleoside phosphorylase activity"/>
    <property type="evidence" value="ECO:0007669"/>
    <property type="project" value="UniProtKB-EC"/>
</dbReference>
<dbReference type="NCBIfam" id="TIGR00107">
    <property type="entry name" value="deoD"/>
    <property type="match status" value="1"/>
</dbReference>
<dbReference type="PANTHER" id="PTHR43691">
    <property type="entry name" value="URIDINE PHOSPHORYLASE"/>
    <property type="match status" value="1"/>
</dbReference>
<dbReference type="Proteomes" id="UP001491552">
    <property type="component" value="Unassembled WGS sequence"/>
</dbReference>
<dbReference type="PANTHER" id="PTHR43691:SF11">
    <property type="entry name" value="FI09636P-RELATED"/>
    <property type="match status" value="1"/>
</dbReference>
<dbReference type="CDD" id="cd09006">
    <property type="entry name" value="PNP_EcPNPI-like"/>
    <property type="match status" value="1"/>
</dbReference>
<dbReference type="EMBL" id="JBBMFF010000241">
    <property type="protein sequence ID" value="MEQ2511627.1"/>
    <property type="molecule type" value="Genomic_DNA"/>
</dbReference>
<dbReference type="InterPro" id="IPR000845">
    <property type="entry name" value="Nucleoside_phosphorylase_d"/>
</dbReference>
<name>A0ABV1G891_9FIRM</name>
<dbReference type="Gene3D" id="3.40.50.1580">
    <property type="entry name" value="Nucleoside phosphorylase domain"/>
    <property type="match status" value="1"/>
</dbReference>
<feature type="binding site" evidence="4">
    <location>
        <position position="46"/>
    </location>
    <ligand>
        <name>phosphate</name>
        <dbReference type="ChEBI" id="CHEBI:43474"/>
        <note>ligand shared between dimeric partners</note>
    </ligand>
</feature>
<comment type="function">
    <text evidence="4">Catalyzes the reversible phosphorolytic breakdown of the N-glycosidic bond in the beta-(deoxy)ribonucleoside molecules, with the formation of the corresponding free purine bases and pentose-1-phosphate.</text>
</comment>
<feature type="binding site" description="in other chain" evidence="4">
    <location>
        <position position="23"/>
    </location>
    <ligand>
        <name>phosphate</name>
        <dbReference type="ChEBI" id="CHEBI:43474"/>
        <note>ligand shared between dimeric partners</note>
    </ligand>
</feature>
<feature type="binding site" description="in other chain" evidence="4">
    <location>
        <begin position="212"/>
        <end position="213"/>
    </location>
    <ligand>
        <name>a purine D-ribonucleoside</name>
        <dbReference type="ChEBI" id="CHEBI:142355"/>
        <note>ligand shared between dimeric partners</note>
    </ligand>
</feature>
<evidence type="ECO:0000256" key="4">
    <source>
        <dbReference type="HAMAP-Rule" id="MF_01627"/>
    </source>
</evidence>
<feature type="binding site" description="in other chain" evidence="4">
    <location>
        <begin position="90"/>
        <end position="93"/>
    </location>
    <ligand>
        <name>phosphate</name>
        <dbReference type="ChEBI" id="CHEBI:43474"/>
        <note>ligand shared between dimeric partners</note>
    </ligand>
</feature>
<organism evidence="6 7">
    <name type="scientific">Faecousia intestinalis</name>
    <dbReference type="NCBI Taxonomy" id="3133167"/>
    <lineage>
        <taxon>Bacteria</taxon>
        <taxon>Bacillati</taxon>
        <taxon>Bacillota</taxon>
        <taxon>Clostridia</taxon>
        <taxon>Eubacteriales</taxon>
        <taxon>Oscillospiraceae</taxon>
        <taxon>Faecousia</taxon>
    </lineage>
</organism>
<evidence type="ECO:0000313" key="7">
    <source>
        <dbReference type="Proteomes" id="UP001491552"/>
    </source>
</evidence>
<reference evidence="6 7" key="1">
    <citation type="submission" date="2024-03" db="EMBL/GenBank/DDBJ databases">
        <title>Human intestinal bacterial collection.</title>
        <authorList>
            <person name="Pauvert C."/>
            <person name="Hitch T.C.A."/>
            <person name="Clavel T."/>
        </authorList>
    </citation>
    <scope>NUCLEOTIDE SEQUENCE [LARGE SCALE GENOMIC DNA]</scope>
    <source>
        <strain evidence="6 7">CLA-AA-H192</strain>
    </source>
</reference>
<dbReference type="EC" id="2.4.2.1" evidence="4"/>
<feature type="domain" description="Nucleoside phosphorylase" evidence="5">
    <location>
        <begin position="19"/>
        <end position="237"/>
    </location>
</feature>
<protein>
    <recommendedName>
        <fullName evidence="4">Purine nucleoside phosphorylase DeoD-type</fullName>
        <shortName evidence="4">PNP</shortName>
        <ecNumber evidence="4">2.4.2.1</ecNumber>
    </recommendedName>
</protein>
<dbReference type="InterPro" id="IPR004402">
    <property type="entry name" value="DeoD-type"/>
</dbReference>
<proteinExistence type="inferred from homology"/>
<sequence>MNYPTPHINATPDDFGQTVLMPGDPLRSKYIAEHFLENARLVNNVRGVQGYTGTYHGVKVSVMASGMGIPSIGIYSYELYNAFGVQNIMRIGSAGSINPDIHVRDIVIAQGACTDSNFLHQYHIDGTFAPIASYEMLRRAVASCEQVGATYHVGNVLSTDNFYNDDEGMPEVLQTVPAWIKMGVMACEMEAAGLYMTAARWKKNALCICTISDHMLTGEALPAEERQTSFTQMMEVALETAVKLEK</sequence>
<feature type="binding site" description="in other chain" evidence="4">
    <location>
        <begin position="188"/>
        <end position="190"/>
    </location>
    <ligand>
        <name>a purine D-ribonucleoside</name>
        <dbReference type="ChEBI" id="CHEBI:142355"/>
        <note>ligand shared between dimeric partners</note>
    </ligand>
</feature>
<feature type="active site" description="Proton donor" evidence="4">
    <location>
        <position position="213"/>
    </location>
</feature>
<evidence type="ECO:0000256" key="2">
    <source>
        <dbReference type="ARBA" id="ARBA00022679"/>
    </source>
</evidence>
<feature type="site" description="Important for catalytic activity" evidence="4">
    <location>
        <position position="226"/>
    </location>
</feature>
<gene>
    <name evidence="4 6" type="primary">deoD</name>
    <name evidence="6" type="ORF">WMO66_10290</name>
</gene>
<dbReference type="NCBIfam" id="NF004489">
    <property type="entry name" value="PRK05819.1"/>
    <property type="match status" value="1"/>
</dbReference>
<keyword evidence="7" id="KW-1185">Reference proteome</keyword>
<feature type="binding site" evidence="4">
    <location>
        <position position="7"/>
    </location>
    <ligand>
        <name>a purine D-ribonucleoside</name>
        <dbReference type="ChEBI" id="CHEBI:142355"/>
        <note>ligand shared between dimeric partners</note>
    </ligand>
</feature>
<dbReference type="HAMAP" id="MF_01627">
    <property type="entry name" value="Pur_nucleosid_phosp"/>
    <property type="match status" value="1"/>
</dbReference>
<comment type="subunit">
    <text evidence="4">Homohexamer; trimer of homodimers.</text>
</comment>
<keyword evidence="1 4" id="KW-0328">Glycosyltransferase</keyword>
<comment type="catalytic activity">
    <reaction evidence="3">
        <text>uridine + phosphate = alpha-D-ribose 1-phosphate + uracil</text>
        <dbReference type="Rhea" id="RHEA:24388"/>
        <dbReference type="ChEBI" id="CHEBI:16704"/>
        <dbReference type="ChEBI" id="CHEBI:17568"/>
        <dbReference type="ChEBI" id="CHEBI:43474"/>
        <dbReference type="ChEBI" id="CHEBI:57720"/>
        <dbReference type="EC" id="2.4.2.3"/>
    </reaction>
</comment>
<feature type="binding site" description="in other chain" evidence="4">
    <location>
        <position position="27"/>
    </location>
    <ligand>
        <name>phosphate</name>
        <dbReference type="ChEBI" id="CHEBI:43474"/>
        <note>ligand shared between dimeric partners</note>
    </ligand>
</feature>